<protein>
    <submittedName>
        <fullName evidence="2">Uncharacterized protein</fullName>
    </submittedName>
</protein>
<gene>
    <name evidence="2" type="ORF">FD14_GL000025</name>
</gene>
<proteinExistence type="predicted"/>
<dbReference type="EMBL" id="AYZM01000050">
    <property type="protein sequence ID" value="KRN26026.1"/>
    <property type="molecule type" value="Genomic_DNA"/>
</dbReference>
<feature type="transmembrane region" description="Helical" evidence="1">
    <location>
        <begin position="17"/>
        <end position="42"/>
    </location>
</feature>
<evidence type="ECO:0000313" key="3">
    <source>
        <dbReference type="Proteomes" id="UP000051442"/>
    </source>
</evidence>
<accession>A0A0R2FMA3</accession>
<dbReference type="PATRIC" id="fig|1423804.4.peg.27"/>
<evidence type="ECO:0000256" key="1">
    <source>
        <dbReference type="SAM" id="Phobius"/>
    </source>
</evidence>
<keyword evidence="3" id="KW-1185">Reference proteome</keyword>
<keyword evidence="1" id="KW-1133">Transmembrane helix</keyword>
<sequence length="84" mass="9521">MIFWHPIWTAIRFCGLFIAYIFLEALPWLIVIVILLILNWLFSGKGGGGGGGSGYSDSWEDGYNAGYDEYNLWHGDDHDGGDWY</sequence>
<keyword evidence="1" id="KW-0472">Membrane</keyword>
<name>A0A0R2FMA3_9LACO</name>
<dbReference type="AlphaFoldDB" id="A0A0R2FMA3"/>
<reference evidence="2 3" key="1">
    <citation type="journal article" date="2015" name="Genome Announc.">
        <title>Expanding the biotechnology potential of lactobacilli through comparative genomics of 213 strains and associated genera.</title>
        <authorList>
            <person name="Sun Z."/>
            <person name="Harris H.M."/>
            <person name="McCann A."/>
            <person name="Guo C."/>
            <person name="Argimon S."/>
            <person name="Zhang W."/>
            <person name="Yang X."/>
            <person name="Jeffery I.B."/>
            <person name="Cooney J.C."/>
            <person name="Kagawa T.F."/>
            <person name="Liu W."/>
            <person name="Song Y."/>
            <person name="Salvetti E."/>
            <person name="Wrobel A."/>
            <person name="Rasinkangas P."/>
            <person name="Parkhill J."/>
            <person name="Rea M.C."/>
            <person name="O'Sullivan O."/>
            <person name="Ritari J."/>
            <person name="Douillard F.P."/>
            <person name="Paul Ross R."/>
            <person name="Yang R."/>
            <person name="Briner A.E."/>
            <person name="Felis G.E."/>
            <person name="de Vos W.M."/>
            <person name="Barrangou R."/>
            <person name="Klaenhammer T.R."/>
            <person name="Caufield P.W."/>
            <person name="Cui Y."/>
            <person name="Zhang H."/>
            <person name="O'Toole P.W."/>
        </authorList>
    </citation>
    <scope>NUCLEOTIDE SEQUENCE [LARGE SCALE GENOMIC DNA]</scope>
    <source>
        <strain evidence="2 3">DSM 23365</strain>
    </source>
</reference>
<organism evidence="2 3">
    <name type="scientific">Secundilactobacillus similis DSM 23365 = JCM 2765</name>
    <dbReference type="NCBI Taxonomy" id="1423804"/>
    <lineage>
        <taxon>Bacteria</taxon>
        <taxon>Bacillati</taxon>
        <taxon>Bacillota</taxon>
        <taxon>Bacilli</taxon>
        <taxon>Lactobacillales</taxon>
        <taxon>Lactobacillaceae</taxon>
        <taxon>Secundilactobacillus</taxon>
    </lineage>
</organism>
<keyword evidence="1" id="KW-0812">Transmembrane</keyword>
<evidence type="ECO:0000313" key="2">
    <source>
        <dbReference type="EMBL" id="KRN26026.1"/>
    </source>
</evidence>
<comment type="caution">
    <text evidence="2">The sequence shown here is derived from an EMBL/GenBank/DDBJ whole genome shotgun (WGS) entry which is preliminary data.</text>
</comment>
<dbReference type="Proteomes" id="UP000051442">
    <property type="component" value="Unassembled WGS sequence"/>
</dbReference>